<reference evidence="4" key="1">
    <citation type="submission" date="2023-03" db="EMBL/GenBank/DDBJ databases">
        <authorList>
            <person name="Julca I."/>
        </authorList>
    </citation>
    <scope>NUCLEOTIDE SEQUENCE</scope>
</reference>
<dbReference type="GO" id="GO:0003676">
    <property type="term" value="F:nucleic acid binding"/>
    <property type="evidence" value="ECO:0007669"/>
    <property type="project" value="InterPro"/>
</dbReference>
<keyword evidence="3" id="KW-0809">Transit peptide</keyword>
<proteinExistence type="inferred from homology"/>
<keyword evidence="5" id="KW-1185">Reference proteome</keyword>
<organism evidence="4 5">
    <name type="scientific">Oldenlandia corymbosa var. corymbosa</name>
    <dbReference type="NCBI Taxonomy" id="529605"/>
    <lineage>
        <taxon>Eukaryota</taxon>
        <taxon>Viridiplantae</taxon>
        <taxon>Streptophyta</taxon>
        <taxon>Embryophyta</taxon>
        <taxon>Tracheophyta</taxon>
        <taxon>Spermatophyta</taxon>
        <taxon>Magnoliopsida</taxon>
        <taxon>eudicotyledons</taxon>
        <taxon>Gunneridae</taxon>
        <taxon>Pentapetalae</taxon>
        <taxon>asterids</taxon>
        <taxon>lamiids</taxon>
        <taxon>Gentianales</taxon>
        <taxon>Rubiaceae</taxon>
        <taxon>Rubioideae</taxon>
        <taxon>Spermacoceae</taxon>
        <taxon>Hedyotis-Oldenlandia complex</taxon>
        <taxon>Oldenlandia</taxon>
    </lineage>
</organism>
<gene>
    <name evidence="4" type="ORF">OLC1_LOCUS15009</name>
</gene>
<dbReference type="InterPro" id="IPR003690">
    <property type="entry name" value="MTERF"/>
</dbReference>
<dbReference type="EMBL" id="OX459122">
    <property type="protein sequence ID" value="CAI9106524.1"/>
    <property type="molecule type" value="Genomic_DNA"/>
</dbReference>
<evidence type="ECO:0000256" key="2">
    <source>
        <dbReference type="ARBA" id="ARBA00022472"/>
    </source>
</evidence>
<dbReference type="Pfam" id="PF02536">
    <property type="entry name" value="mTERF"/>
    <property type="match status" value="1"/>
</dbReference>
<dbReference type="PANTHER" id="PTHR13068:SF231">
    <property type="entry name" value="TRANSCRIPTION TERMINATION FACTOR MTERF2, CHLOROPLASTIC-LIKE"/>
    <property type="match status" value="1"/>
</dbReference>
<dbReference type="AlphaFoldDB" id="A0AAV1DHN6"/>
<protein>
    <submittedName>
        <fullName evidence="4">OLC1v1005707C1</fullName>
    </submittedName>
</protein>
<dbReference type="PANTHER" id="PTHR13068">
    <property type="entry name" value="CGI-12 PROTEIN-RELATED"/>
    <property type="match status" value="1"/>
</dbReference>
<comment type="similarity">
    <text evidence="1">Belongs to the mTERF family.</text>
</comment>
<dbReference type="Gene3D" id="1.25.70.10">
    <property type="entry name" value="Transcription termination factor 3, mitochondrial"/>
    <property type="match status" value="1"/>
</dbReference>
<evidence type="ECO:0000313" key="5">
    <source>
        <dbReference type="Proteomes" id="UP001161247"/>
    </source>
</evidence>
<dbReference type="Proteomes" id="UP001161247">
    <property type="component" value="Chromosome 5"/>
</dbReference>
<evidence type="ECO:0000256" key="3">
    <source>
        <dbReference type="ARBA" id="ARBA00022946"/>
    </source>
</evidence>
<name>A0AAV1DHN6_OLDCO</name>
<evidence type="ECO:0000313" key="4">
    <source>
        <dbReference type="EMBL" id="CAI9106524.1"/>
    </source>
</evidence>
<keyword evidence="2" id="KW-0806">Transcription termination</keyword>
<dbReference type="InterPro" id="IPR038538">
    <property type="entry name" value="MTERF_sf"/>
</dbReference>
<accession>A0AAV1DHN6</accession>
<evidence type="ECO:0000256" key="1">
    <source>
        <dbReference type="ARBA" id="ARBA00007692"/>
    </source>
</evidence>
<keyword evidence="2" id="KW-0805">Transcription regulation</keyword>
<dbReference type="GO" id="GO:0006353">
    <property type="term" value="P:DNA-templated transcription termination"/>
    <property type="evidence" value="ECO:0007669"/>
    <property type="project" value="UniProtKB-KW"/>
</dbReference>
<keyword evidence="2" id="KW-0804">Transcription</keyword>
<sequence length="262" mass="29672">MVASNSSHRPRQRRRRRRLFLPQIIRKLLRRGQSGDADMVDYLINSLDFSKDAAVATLNKVPLSGPSQKNADSVVNYLDNLGISKTHIRSMVSRYPRLLCSNVDKTLAPKDKFLRELGLSGLDLREFIIAGARSALDTAIKPRVLYLKQLVGTDDNVVKVLNKYPRVITGLDTELVESNLELLRNYGITHNNIVRWITRRPRSFFVMKPEGMKDILDRVENVLGIPRESATFTLGVELLSKLDSSKVDEKLECSETLAGRNR</sequence>
<dbReference type="SMART" id="SM00733">
    <property type="entry name" value="Mterf"/>
    <property type="match status" value="2"/>
</dbReference>